<evidence type="ECO:0000313" key="2">
    <source>
        <dbReference type="Proteomes" id="UP000477386"/>
    </source>
</evidence>
<evidence type="ECO:0000313" key="1">
    <source>
        <dbReference type="EMBL" id="NEU68236.1"/>
    </source>
</evidence>
<protein>
    <submittedName>
        <fullName evidence="1">Uncharacterized protein</fullName>
    </submittedName>
</protein>
<name>A0A6M0IIX1_9BACT</name>
<organism evidence="1 2">
    <name type="scientific">Spirosoma agri</name>
    <dbReference type="NCBI Taxonomy" id="1987381"/>
    <lineage>
        <taxon>Bacteria</taxon>
        <taxon>Pseudomonadati</taxon>
        <taxon>Bacteroidota</taxon>
        <taxon>Cytophagia</taxon>
        <taxon>Cytophagales</taxon>
        <taxon>Cytophagaceae</taxon>
        <taxon>Spirosoma</taxon>
    </lineage>
</organism>
<proteinExistence type="predicted"/>
<accession>A0A6M0IIX1</accession>
<dbReference type="AlphaFoldDB" id="A0A6M0IIX1"/>
<keyword evidence="2" id="KW-1185">Reference proteome</keyword>
<sequence>MWRPTKQEFKQKKPIRCGGTFGSAKQDCLCEKHKRFKENEKKQVKQIRVFTPMVRQQPTHPRPFFVRTIDPGLFVKRLSYLDKPAR</sequence>
<gene>
    <name evidence="1" type="ORF">GK091_15195</name>
</gene>
<dbReference type="Proteomes" id="UP000477386">
    <property type="component" value="Unassembled WGS sequence"/>
</dbReference>
<dbReference type="EMBL" id="JAAGNZ010000001">
    <property type="protein sequence ID" value="NEU68236.1"/>
    <property type="molecule type" value="Genomic_DNA"/>
</dbReference>
<dbReference type="RefSeq" id="WP_164039865.1">
    <property type="nucleotide sequence ID" value="NZ_JAAGNZ010000001.1"/>
</dbReference>
<reference evidence="1 2" key="1">
    <citation type="submission" date="2020-02" db="EMBL/GenBank/DDBJ databases">
        <title>Draft genome sequence of two Spirosoma agri KCTC 52727 and Spirosoma terrae KCTC 52035.</title>
        <authorList>
            <person name="Rojas J."/>
            <person name="Ambika Manirajan B."/>
            <person name="Ratering S."/>
            <person name="Suarez C."/>
            <person name="Schnell S."/>
        </authorList>
    </citation>
    <scope>NUCLEOTIDE SEQUENCE [LARGE SCALE GENOMIC DNA]</scope>
    <source>
        <strain evidence="1 2">KCTC 52727</strain>
    </source>
</reference>
<comment type="caution">
    <text evidence="1">The sequence shown here is derived from an EMBL/GenBank/DDBJ whole genome shotgun (WGS) entry which is preliminary data.</text>
</comment>